<proteinExistence type="predicted"/>
<keyword evidence="1" id="KW-1133">Transmembrane helix</keyword>
<sequence length="62" mass="6633">MAAFIDAHSGREVLVRGPRMDSLRRMLSPAAEVRTDGADAVMAGCVGALLTAAFVVFRRRDA</sequence>
<gene>
    <name evidence="3" type="ORF">J2Z30_000976</name>
    <name evidence="2" type="ORF">SIRAN8314</name>
</gene>
<protein>
    <submittedName>
        <fullName evidence="2">Uncharacterized protein</fullName>
    </submittedName>
</protein>
<keyword evidence="1" id="KW-0472">Membrane</keyword>
<dbReference type="EMBL" id="LK022848">
    <property type="protein sequence ID" value="CDR14361.1"/>
    <property type="molecule type" value="Genomic_DNA"/>
</dbReference>
<organism evidence="2">
    <name type="scientific">Streptomyces iranensis</name>
    <dbReference type="NCBI Taxonomy" id="576784"/>
    <lineage>
        <taxon>Bacteria</taxon>
        <taxon>Bacillati</taxon>
        <taxon>Actinomycetota</taxon>
        <taxon>Actinomycetes</taxon>
        <taxon>Kitasatosporales</taxon>
        <taxon>Streptomycetaceae</taxon>
        <taxon>Streptomyces</taxon>
        <taxon>Streptomyces violaceusniger group</taxon>
    </lineage>
</organism>
<accession>A0A061A0I5</accession>
<evidence type="ECO:0000313" key="2">
    <source>
        <dbReference type="EMBL" id="CDR14361.1"/>
    </source>
</evidence>
<dbReference type="HOGENOM" id="CLU_2902364_0_0_11"/>
<evidence type="ECO:0000313" key="3">
    <source>
        <dbReference type="EMBL" id="MBP2059978.1"/>
    </source>
</evidence>
<reference evidence="2" key="1">
    <citation type="submission" date="2014-05" db="EMBL/GenBank/DDBJ databases">
        <authorList>
            <person name="Horn Fabian"/>
        </authorList>
    </citation>
    <scope>NUCLEOTIDE SEQUENCE</scope>
</reference>
<evidence type="ECO:0000256" key="1">
    <source>
        <dbReference type="SAM" id="Phobius"/>
    </source>
</evidence>
<dbReference type="EMBL" id="JAGGLR010000002">
    <property type="protein sequence ID" value="MBP2059978.1"/>
    <property type="molecule type" value="Genomic_DNA"/>
</dbReference>
<evidence type="ECO:0000313" key="4">
    <source>
        <dbReference type="Proteomes" id="UP000756710"/>
    </source>
</evidence>
<reference evidence="3 4" key="2">
    <citation type="submission" date="2021-03" db="EMBL/GenBank/DDBJ databases">
        <title>Genomic Encyclopedia of Type Strains, Phase IV (KMG-IV): sequencing the most valuable type-strain genomes for metagenomic binning, comparative biology and taxonomic classification.</title>
        <authorList>
            <person name="Goeker M."/>
        </authorList>
    </citation>
    <scope>NUCLEOTIDE SEQUENCE [LARGE SCALE GENOMIC DNA]</scope>
    <source>
        <strain evidence="3 4">DSM 41954</strain>
    </source>
</reference>
<keyword evidence="1" id="KW-0812">Transmembrane</keyword>
<name>A0A061A0I5_9ACTN</name>
<feature type="transmembrane region" description="Helical" evidence="1">
    <location>
        <begin position="40"/>
        <end position="57"/>
    </location>
</feature>
<dbReference type="AlphaFoldDB" id="A0A061A0I5"/>
<dbReference type="Proteomes" id="UP000756710">
    <property type="component" value="Unassembled WGS sequence"/>
</dbReference>
<keyword evidence="4" id="KW-1185">Reference proteome</keyword>